<dbReference type="GO" id="GO:0043682">
    <property type="term" value="F:P-type divalent copper transporter activity"/>
    <property type="evidence" value="ECO:0007669"/>
    <property type="project" value="TreeGrafter"/>
</dbReference>
<dbReference type="PANTHER" id="PTHR43520:SF8">
    <property type="entry name" value="P-TYPE CU(+) TRANSPORTER"/>
    <property type="match status" value="1"/>
</dbReference>
<dbReference type="GO" id="GO:0012505">
    <property type="term" value="C:endomembrane system"/>
    <property type="evidence" value="ECO:0007669"/>
    <property type="project" value="UniProtKB-SubCell"/>
</dbReference>
<feature type="transmembrane region" description="Helical" evidence="11">
    <location>
        <begin position="198"/>
        <end position="217"/>
    </location>
</feature>
<feature type="transmembrane region" description="Helical" evidence="11">
    <location>
        <begin position="823"/>
        <end position="856"/>
    </location>
</feature>
<dbReference type="SUPFAM" id="SSF56784">
    <property type="entry name" value="HAD-like"/>
    <property type="match status" value="1"/>
</dbReference>
<dbReference type="PRINTS" id="PR00119">
    <property type="entry name" value="CATATPASE"/>
</dbReference>
<dbReference type="InterPro" id="IPR008250">
    <property type="entry name" value="ATPase_P-typ_transduc_dom_A_sf"/>
</dbReference>
<feature type="transmembrane region" description="Helical" evidence="11">
    <location>
        <begin position="443"/>
        <end position="466"/>
    </location>
</feature>
<dbReference type="SUPFAM" id="SSF81653">
    <property type="entry name" value="Calcium ATPase, transduction domain A"/>
    <property type="match status" value="1"/>
</dbReference>
<dbReference type="InterPro" id="IPR044492">
    <property type="entry name" value="P_typ_ATPase_HD_dom"/>
</dbReference>
<keyword evidence="8 11" id="KW-1133">Transmembrane helix</keyword>
<dbReference type="SFLD" id="SFLDS00003">
    <property type="entry name" value="Haloacid_Dehalogenase"/>
    <property type="match status" value="1"/>
</dbReference>
<evidence type="ECO:0000256" key="1">
    <source>
        <dbReference type="ARBA" id="ARBA00004127"/>
    </source>
</evidence>
<evidence type="ECO:0000259" key="12">
    <source>
        <dbReference type="PROSITE" id="PS50846"/>
    </source>
</evidence>
<dbReference type="InterPro" id="IPR036412">
    <property type="entry name" value="HAD-like_sf"/>
</dbReference>
<evidence type="ECO:0000256" key="11">
    <source>
        <dbReference type="SAM" id="Phobius"/>
    </source>
</evidence>
<keyword evidence="5" id="KW-0547">Nucleotide-binding</keyword>
<dbReference type="PROSITE" id="PS00154">
    <property type="entry name" value="ATPASE_E1_E2"/>
    <property type="match status" value="1"/>
</dbReference>
<evidence type="ECO:0000256" key="2">
    <source>
        <dbReference type="ARBA" id="ARBA00006024"/>
    </source>
</evidence>
<dbReference type="NCBIfam" id="TIGR01525">
    <property type="entry name" value="ATPase-IB_hvy"/>
    <property type="match status" value="1"/>
</dbReference>
<dbReference type="SUPFAM" id="SSF81660">
    <property type="entry name" value="Metal cation-transporting ATPase, ATP-binding domain N"/>
    <property type="match status" value="1"/>
</dbReference>
<evidence type="ECO:0000256" key="5">
    <source>
        <dbReference type="ARBA" id="ARBA00022741"/>
    </source>
</evidence>
<sequence length="871" mass="91829">MTCSLCGLPTPDQPVTADGVDGSFCCRGCLEVSVALEEFDDVDRADFERRAGGGDGVSRGRGRERKRTVPDGAEETFLAIDGMHCSTCEGFVALLGERTEGILSVDASYATDTVRVVFEPERVEHEELPEALSGYGYEARLPDDDRNTRRRDDDLIQRLLIGGFFTMLIMPWYLFYLYPSYVGIETGILTVDATTALGVYLPMTFIGLMTTVVLFYTGYPVLRGAYVSLRVGQPNMDLLVSIAALAAYAYSTVALATGSTHLYYDVSVAVIMVVSLGTYYERKIKRRATTLLSSVTAAQSREATRRTANGTETVPVDDLEPGEEVLVRPGERIPIDGTVREGTAAVDESVLTGESLPVTRGEGDDVVGGSIVTDSALVVEVGADAESTIDRIATLLWEIQSASPGVQRFADRLATVFVPLVLVLATVVTGYRLATGTAPADALLTGLTVLVVSCPCAMGLATPLAVASGLRDALERGIVVANAALFESAPTVETLVFDKTGTLTTGEMAVLEVHADENRGTSETADGDWSEIETETEIEDALERAAAVEQFSEHPVARAIMAHADGSSDLESTSVAARTDGGVVGDDRTVSGHSAPPTNSDLDPNLNSTSTSASTSSAGPPVADFERHPGDGVSALVDGTRVVVGTPELVERLVGSVSESLQTRITDARAHGSLPVVVGYEGRAQAVVVVGDRARSEWRAVLEDVVDRDCEVVILTGDDESATATFREHPAVDRVFAGVPPDGKVETVRRLSETSVTAMVGDGTNDAPALAAADLGIAMGSGTARATDAADAVLTSGDLRDVGRVFDLASGTRRRIRENICWALLYNAIAIPLAVFGLINPLFAAVAMAASSLIVVTNSSRPVIGGDDDGS</sequence>
<proteinExistence type="inferred from homology"/>
<evidence type="ECO:0000256" key="8">
    <source>
        <dbReference type="ARBA" id="ARBA00022989"/>
    </source>
</evidence>
<comment type="caution">
    <text evidence="13">The sequence shown here is derived from an EMBL/GenBank/DDBJ whole genome shotgun (WGS) entry which is preliminary data.</text>
</comment>
<evidence type="ECO:0000256" key="6">
    <source>
        <dbReference type="ARBA" id="ARBA00022840"/>
    </source>
</evidence>
<comment type="similarity">
    <text evidence="2">Belongs to the cation transport ATPase (P-type) (TC 3.A.3) family. Type IB subfamily.</text>
</comment>
<dbReference type="Pfam" id="PF00702">
    <property type="entry name" value="Hydrolase"/>
    <property type="match status" value="1"/>
</dbReference>
<dbReference type="InterPro" id="IPR023299">
    <property type="entry name" value="ATPase_P-typ_cyto_dom_N"/>
</dbReference>
<dbReference type="Gene3D" id="2.70.150.10">
    <property type="entry name" value="Calcium-transporting ATPase, cytoplasmic transduction domain A"/>
    <property type="match status" value="1"/>
</dbReference>
<dbReference type="NCBIfam" id="TIGR01494">
    <property type="entry name" value="ATPase_P-type"/>
    <property type="match status" value="2"/>
</dbReference>
<dbReference type="SUPFAM" id="SSF81665">
    <property type="entry name" value="Calcium ATPase, transmembrane domain M"/>
    <property type="match status" value="1"/>
</dbReference>
<keyword evidence="7" id="KW-1278">Translocase</keyword>
<dbReference type="Pfam" id="PF00403">
    <property type="entry name" value="HMA"/>
    <property type="match status" value="1"/>
</dbReference>
<dbReference type="InterPro" id="IPR023214">
    <property type="entry name" value="HAD_sf"/>
</dbReference>
<evidence type="ECO:0000256" key="9">
    <source>
        <dbReference type="ARBA" id="ARBA00023136"/>
    </source>
</evidence>
<feature type="region of interest" description="Disordered" evidence="10">
    <location>
        <begin position="48"/>
        <end position="68"/>
    </location>
</feature>
<dbReference type="InterPro" id="IPR036163">
    <property type="entry name" value="HMA_dom_sf"/>
</dbReference>
<keyword evidence="4" id="KW-0479">Metal-binding</keyword>
<dbReference type="SUPFAM" id="SSF55008">
    <property type="entry name" value="HMA, heavy metal-associated domain"/>
    <property type="match status" value="1"/>
</dbReference>
<dbReference type="InterPro" id="IPR027256">
    <property type="entry name" value="P-typ_ATPase_IB"/>
</dbReference>
<evidence type="ECO:0000313" key="14">
    <source>
        <dbReference type="Proteomes" id="UP001321018"/>
    </source>
</evidence>
<dbReference type="GO" id="GO:0005507">
    <property type="term" value="F:copper ion binding"/>
    <property type="evidence" value="ECO:0007669"/>
    <property type="project" value="TreeGrafter"/>
</dbReference>
<comment type="subcellular location">
    <subcellularLocation>
        <location evidence="1">Endomembrane system</location>
        <topology evidence="1">Multi-pass membrane protein</topology>
    </subcellularLocation>
</comment>
<evidence type="ECO:0000256" key="10">
    <source>
        <dbReference type="SAM" id="MobiDB-lite"/>
    </source>
</evidence>
<keyword evidence="6" id="KW-0067">ATP-binding</keyword>
<feature type="transmembrane region" description="Helical" evidence="11">
    <location>
        <begin position="238"/>
        <end position="256"/>
    </location>
</feature>
<feature type="compositionally biased region" description="Polar residues" evidence="10">
    <location>
        <begin position="596"/>
        <end position="607"/>
    </location>
</feature>
<accession>A0AAP2YXV1</accession>
<dbReference type="Gene3D" id="3.30.70.100">
    <property type="match status" value="1"/>
</dbReference>
<evidence type="ECO:0000313" key="13">
    <source>
        <dbReference type="EMBL" id="MCU4741315.1"/>
    </source>
</evidence>
<dbReference type="Gene3D" id="3.40.50.1000">
    <property type="entry name" value="HAD superfamily/HAD-like"/>
    <property type="match status" value="2"/>
</dbReference>
<protein>
    <submittedName>
        <fullName evidence="13">Heavy metal translocating P-type ATPase</fullName>
    </submittedName>
</protein>
<dbReference type="PROSITE" id="PS50846">
    <property type="entry name" value="HMA_2"/>
    <property type="match status" value="1"/>
</dbReference>
<feature type="compositionally biased region" description="Low complexity" evidence="10">
    <location>
        <begin position="608"/>
        <end position="618"/>
    </location>
</feature>
<dbReference type="InterPro" id="IPR059000">
    <property type="entry name" value="ATPase_P-type_domA"/>
</dbReference>
<feature type="domain" description="HMA" evidence="12">
    <location>
        <begin position="74"/>
        <end position="140"/>
    </location>
</feature>
<dbReference type="InterPro" id="IPR023298">
    <property type="entry name" value="ATPase_P-typ_TM_dom_sf"/>
</dbReference>
<dbReference type="GO" id="GO:0016887">
    <property type="term" value="F:ATP hydrolysis activity"/>
    <property type="evidence" value="ECO:0007669"/>
    <property type="project" value="InterPro"/>
</dbReference>
<name>A0AAP2YXV1_9EURY</name>
<dbReference type="Gene3D" id="3.40.1110.10">
    <property type="entry name" value="Calcium-transporting ATPase, cytoplasmic domain N"/>
    <property type="match status" value="2"/>
</dbReference>
<dbReference type="PANTHER" id="PTHR43520">
    <property type="entry name" value="ATP7, ISOFORM B"/>
    <property type="match status" value="1"/>
</dbReference>
<gene>
    <name evidence="13" type="ORF">OB960_07860</name>
</gene>
<dbReference type="RefSeq" id="WP_338003156.1">
    <property type="nucleotide sequence ID" value="NZ_JAOPKA010000004.1"/>
</dbReference>
<dbReference type="GO" id="GO:0005524">
    <property type="term" value="F:ATP binding"/>
    <property type="evidence" value="ECO:0007669"/>
    <property type="project" value="UniProtKB-KW"/>
</dbReference>
<dbReference type="EMBL" id="JAOPKA010000004">
    <property type="protein sequence ID" value="MCU4741315.1"/>
    <property type="molecule type" value="Genomic_DNA"/>
</dbReference>
<keyword evidence="9 11" id="KW-0472">Membrane</keyword>
<keyword evidence="3 11" id="KW-0812">Transmembrane</keyword>
<reference evidence="13" key="1">
    <citation type="submission" date="2022-09" db="EMBL/GenBank/DDBJ databases">
        <title>Enrichment on poylsaccharides allowed isolation of novel metabolic and taxonomic groups of Haloarchaea.</title>
        <authorList>
            <person name="Sorokin D.Y."/>
            <person name="Elcheninov A.G."/>
            <person name="Khizhniak T.V."/>
            <person name="Kolganova T.V."/>
            <person name="Kublanov I.V."/>
        </authorList>
    </citation>
    <scope>NUCLEOTIDE SEQUENCE</scope>
    <source>
        <strain evidence="13">AArc-xg1-1</strain>
    </source>
</reference>
<organism evidence="13 14">
    <name type="scientific">Natronoglomus mannanivorans</name>
    <dbReference type="NCBI Taxonomy" id="2979990"/>
    <lineage>
        <taxon>Archaea</taxon>
        <taxon>Methanobacteriati</taxon>
        <taxon>Methanobacteriota</taxon>
        <taxon>Stenosarchaea group</taxon>
        <taxon>Halobacteria</taxon>
        <taxon>Halobacteriales</taxon>
        <taxon>Natrialbaceae</taxon>
        <taxon>Natronoglomus</taxon>
    </lineage>
</organism>
<dbReference type="InterPro" id="IPR006121">
    <property type="entry name" value="HMA_dom"/>
</dbReference>
<dbReference type="GO" id="GO:0055070">
    <property type="term" value="P:copper ion homeostasis"/>
    <property type="evidence" value="ECO:0007669"/>
    <property type="project" value="TreeGrafter"/>
</dbReference>
<dbReference type="Proteomes" id="UP001321018">
    <property type="component" value="Unassembled WGS sequence"/>
</dbReference>
<feature type="transmembrane region" description="Helical" evidence="11">
    <location>
        <begin position="413"/>
        <end position="431"/>
    </location>
</feature>
<evidence type="ECO:0000256" key="3">
    <source>
        <dbReference type="ARBA" id="ARBA00022692"/>
    </source>
</evidence>
<dbReference type="SFLD" id="SFLDF00027">
    <property type="entry name" value="p-type_atpase"/>
    <property type="match status" value="1"/>
</dbReference>
<dbReference type="InterPro" id="IPR001757">
    <property type="entry name" value="P_typ_ATPase"/>
</dbReference>
<dbReference type="SFLD" id="SFLDG00002">
    <property type="entry name" value="C1.7:_P-type_atpase_like"/>
    <property type="match status" value="1"/>
</dbReference>
<dbReference type="Pfam" id="PF00122">
    <property type="entry name" value="E1-E2_ATPase"/>
    <property type="match status" value="1"/>
</dbReference>
<dbReference type="GO" id="GO:0016020">
    <property type="term" value="C:membrane"/>
    <property type="evidence" value="ECO:0007669"/>
    <property type="project" value="InterPro"/>
</dbReference>
<feature type="transmembrane region" description="Helical" evidence="11">
    <location>
        <begin position="159"/>
        <end position="178"/>
    </location>
</feature>
<dbReference type="AlphaFoldDB" id="A0AAP2YXV1"/>
<evidence type="ECO:0000256" key="4">
    <source>
        <dbReference type="ARBA" id="ARBA00022723"/>
    </source>
</evidence>
<dbReference type="CDD" id="cd00371">
    <property type="entry name" value="HMA"/>
    <property type="match status" value="1"/>
</dbReference>
<dbReference type="InterPro" id="IPR018303">
    <property type="entry name" value="ATPase_P-typ_P_site"/>
</dbReference>
<feature type="region of interest" description="Disordered" evidence="10">
    <location>
        <begin position="580"/>
        <end position="631"/>
    </location>
</feature>
<feature type="transmembrane region" description="Helical" evidence="11">
    <location>
        <begin position="262"/>
        <end position="280"/>
    </location>
</feature>
<evidence type="ECO:0000256" key="7">
    <source>
        <dbReference type="ARBA" id="ARBA00022967"/>
    </source>
</evidence>